<dbReference type="SUPFAM" id="SSF53032">
    <property type="entry name" value="tRNA-intron endonuclease catalytic domain-like"/>
    <property type="match status" value="1"/>
</dbReference>
<keyword evidence="2" id="KW-0819">tRNA processing</keyword>
<dbReference type="InterPro" id="IPR018593">
    <property type="entry name" value="tRNA-endonuc_su_Sen15"/>
</dbReference>
<gene>
    <name evidence="4" type="ORF">AMATHDRAFT_75093</name>
</gene>
<evidence type="ECO:0000259" key="3">
    <source>
        <dbReference type="Pfam" id="PF09631"/>
    </source>
</evidence>
<evidence type="ECO:0000256" key="2">
    <source>
        <dbReference type="ARBA" id="ARBA00022694"/>
    </source>
</evidence>
<protein>
    <recommendedName>
        <fullName evidence="3">tRNA-splicing endonuclease subunit Sen15 domain-containing protein</fullName>
    </recommendedName>
</protein>
<feature type="domain" description="tRNA-splicing endonuclease subunit Sen15" evidence="3">
    <location>
        <begin position="26"/>
        <end position="117"/>
    </location>
</feature>
<sequence length="118" mass="13311">MEDHPSYPVLLPYFSKYPRAAGSLFQAYTDIVYSQQWLDTEVVDLERCGRAAIKGRRKNEETFSYVVPCALMENISFGWLKTALADLSSPPAIYLAITTDDSSIVYYKISDGIVKPTM</sequence>
<dbReference type="OrthoDB" id="10002170at2759"/>
<dbReference type="PANTHER" id="PTHR28582">
    <property type="entry name" value="TRNA-SPLICING ENDONUCLEASE SUBUNIT SEN15"/>
    <property type="match status" value="1"/>
</dbReference>
<keyword evidence="5" id="KW-1185">Reference proteome</keyword>
<evidence type="ECO:0000313" key="4">
    <source>
        <dbReference type="EMBL" id="PFH51246.1"/>
    </source>
</evidence>
<evidence type="ECO:0000256" key="1">
    <source>
        <dbReference type="ARBA" id="ARBA00006091"/>
    </source>
</evidence>
<dbReference type="AlphaFoldDB" id="A0A2A9NTZ6"/>
<dbReference type="Proteomes" id="UP000242287">
    <property type="component" value="Unassembled WGS sequence"/>
</dbReference>
<name>A0A2A9NTZ6_9AGAR</name>
<reference evidence="4 5" key="1">
    <citation type="submission" date="2014-02" db="EMBL/GenBank/DDBJ databases">
        <title>Transposable element dynamics among asymbiotic and ectomycorrhizal Amanita fungi.</title>
        <authorList>
            <consortium name="DOE Joint Genome Institute"/>
            <person name="Hess J."/>
            <person name="Skrede I."/>
            <person name="Wolfe B."/>
            <person name="LaButti K."/>
            <person name="Ohm R.A."/>
            <person name="Grigoriev I.V."/>
            <person name="Pringle A."/>
        </authorList>
    </citation>
    <scope>NUCLEOTIDE SEQUENCE [LARGE SCALE GENOMIC DNA]</scope>
    <source>
        <strain evidence="4 5">SKay4041</strain>
    </source>
</reference>
<dbReference type="EMBL" id="KZ301990">
    <property type="protein sequence ID" value="PFH51246.1"/>
    <property type="molecule type" value="Genomic_DNA"/>
</dbReference>
<dbReference type="InterPro" id="IPR036167">
    <property type="entry name" value="tRNA_intron_Endo_cat-like_sf"/>
</dbReference>
<dbReference type="GO" id="GO:0006388">
    <property type="term" value="P:tRNA splicing, via endonucleolytic cleavage and ligation"/>
    <property type="evidence" value="ECO:0007669"/>
    <property type="project" value="InterPro"/>
</dbReference>
<dbReference type="GO" id="GO:0005634">
    <property type="term" value="C:nucleus"/>
    <property type="evidence" value="ECO:0007669"/>
    <property type="project" value="UniProtKB-ARBA"/>
</dbReference>
<dbReference type="InterPro" id="IPR011856">
    <property type="entry name" value="tRNA_endonuc-like_dom_sf"/>
</dbReference>
<dbReference type="Gene3D" id="3.40.1350.10">
    <property type="match status" value="1"/>
</dbReference>
<organism evidence="4 5">
    <name type="scientific">Amanita thiersii Skay4041</name>
    <dbReference type="NCBI Taxonomy" id="703135"/>
    <lineage>
        <taxon>Eukaryota</taxon>
        <taxon>Fungi</taxon>
        <taxon>Dikarya</taxon>
        <taxon>Basidiomycota</taxon>
        <taxon>Agaricomycotina</taxon>
        <taxon>Agaricomycetes</taxon>
        <taxon>Agaricomycetidae</taxon>
        <taxon>Agaricales</taxon>
        <taxon>Pluteineae</taxon>
        <taxon>Amanitaceae</taxon>
        <taxon>Amanita</taxon>
    </lineage>
</organism>
<evidence type="ECO:0000313" key="5">
    <source>
        <dbReference type="Proteomes" id="UP000242287"/>
    </source>
</evidence>
<accession>A0A2A9NTZ6</accession>
<dbReference type="PANTHER" id="PTHR28582:SF1">
    <property type="entry name" value="TRNA-SPLICING ENDONUCLEASE SUBUNIT SEN15"/>
    <property type="match status" value="1"/>
</dbReference>
<dbReference type="GO" id="GO:0003676">
    <property type="term" value="F:nucleic acid binding"/>
    <property type="evidence" value="ECO:0007669"/>
    <property type="project" value="InterPro"/>
</dbReference>
<comment type="similarity">
    <text evidence="1">Belongs to the SEN15 family.</text>
</comment>
<proteinExistence type="inferred from homology"/>
<dbReference type="Pfam" id="PF09631">
    <property type="entry name" value="Sen15"/>
    <property type="match status" value="1"/>
</dbReference>
<dbReference type="STRING" id="703135.A0A2A9NTZ6"/>